<dbReference type="AlphaFoldDB" id="A0A7J7RPM4"/>
<evidence type="ECO:0000313" key="3">
    <source>
        <dbReference type="Proteomes" id="UP000585614"/>
    </source>
</evidence>
<protein>
    <submittedName>
        <fullName evidence="2">Uncharacterized protein</fullName>
    </submittedName>
</protein>
<comment type="caution">
    <text evidence="2">The sequence shown here is derived from an EMBL/GenBank/DDBJ whole genome shotgun (WGS) entry which is preliminary data.</text>
</comment>
<sequence length="156" mass="17914">MRSGAVDAKAEVWVEKHVPTNRPQRPRRGRQPRTFWVGAEQKGSPSNPAIDPATRNRTPKGLPLCPVSTWRPRHERTHGPGGINVVLLARWAPPQPPLPLTSAKFGFPFPRNPAPGWKRWKLLRACLTGPLCWKKQIRHGRCFRFCFCFEKFNLMY</sequence>
<organism evidence="2 3">
    <name type="scientific">Rhinolophus ferrumequinum</name>
    <name type="common">Greater horseshoe bat</name>
    <dbReference type="NCBI Taxonomy" id="59479"/>
    <lineage>
        <taxon>Eukaryota</taxon>
        <taxon>Metazoa</taxon>
        <taxon>Chordata</taxon>
        <taxon>Craniata</taxon>
        <taxon>Vertebrata</taxon>
        <taxon>Euteleostomi</taxon>
        <taxon>Mammalia</taxon>
        <taxon>Eutheria</taxon>
        <taxon>Laurasiatheria</taxon>
        <taxon>Chiroptera</taxon>
        <taxon>Yinpterochiroptera</taxon>
        <taxon>Rhinolophoidea</taxon>
        <taxon>Rhinolophidae</taxon>
        <taxon>Rhinolophinae</taxon>
        <taxon>Rhinolophus</taxon>
    </lineage>
</organism>
<feature type="compositionally biased region" description="Basic and acidic residues" evidence="1">
    <location>
        <begin position="8"/>
        <end position="18"/>
    </location>
</feature>
<reference evidence="2 3" key="1">
    <citation type="journal article" date="2020" name="Nature">
        <title>Six reference-quality genomes reveal evolution of bat adaptations.</title>
        <authorList>
            <person name="Jebb D."/>
            <person name="Huang Z."/>
            <person name="Pippel M."/>
            <person name="Hughes G.M."/>
            <person name="Lavrichenko K."/>
            <person name="Devanna P."/>
            <person name="Winkler S."/>
            <person name="Jermiin L.S."/>
            <person name="Skirmuntt E.C."/>
            <person name="Katzourakis A."/>
            <person name="Burkitt-Gray L."/>
            <person name="Ray D.A."/>
            <person name="Sullivan K.A.M."/>
            <person name="Roscito J.G."/>
            <person name="Kirilenko B.M."/>
            <person name="Davalos L.M."/>
            <person name="Corthals A.P."/>
            <person name="Power M.L."/>
            <person name="Jones G."/>
            <person name="Ransome R.D."/>
            <person name="Dechmann D.K.N."/>
            <person name="Locatelli A.G."/>
            <person name="Puechmaille S.J."/>
            <person name="Fedrigo O."/>
            <person name="Jarvis E.D."/>
            <person name="Hiller M."/>
            <person name="Vernes S.C."/>
            <person name="Myers E.W."/>
            <person name="Teeling E.C."/>
        </authorList>
    </citation>
    <scope>NUCLEOTIDE SEQUENCE [LARGE SCALE GENOMIC DNA]</scope>
    <source>
        <strain evidence="2">MRhiFer1</strain>
        <tissue evidence="2">Lung</tissue>
    </source>
</reference>
<name>A0A7J7RPM4_RHIFE</name>
<evidence type="ECO:0000256" key="1">
    <source>
        <dbReference type="SAM" id="MobiDB-lite"/>
    </source>
</evidence>
<evidence type="ECO:0000313" key="2">
    <source>
        <dbReference type="EMBL" id="KAF6278069.1"/>
    </source>
</evidence>
<proteinExistence type="predicted"/>
<dbReference type="Proteomes" id="UP000585614">
    <property type="component" value="Unassembled WGS sequence"/>
</dbReference>
<gene>
    <name evidence="2" type="ORF">mRhiFer1_009358</name>
</gene>
<accession>A0A7J7RPM4</accession>
<feature type="region of interest" description="Disordered" evidence="1">
    <location>
        <begin position="1"/>
        <end position="63"/>
    </location>
</feature>
<dbReference type="EMBL" id="JACAGC010000025">
    <property type="protein sequence ID" value="KAF6278069.1"/>
    <property type="molecule type" value="Genomic_DNA"/>
</dbReference>